<dbReference type="Gene3D" id="2.40.50.140">
    <property type="entry name" value="Nucleic acid-binding proteins"/>
    <property type="match status" value="1"/>
</dbReference>
<gene>
    <name evidence="2" type="ORF">NLI96_g3351</name>
</gene>
<dbReference type="GO" id="GO:1990879">
    <property type="term" value="C:CST complex"/>
    <property type="evidence" value="ECO:0007669"/>
    <property type="project" value="InterPro"/>
</dbReference>
<dbReference type="InterPro" id="IPR012340">
    <property type="entry name" value="NA-bd_OB-fold"/>
</dbReference>
<dbReference type="EMBL" id="JANAWD010000085">
    <property type="protein sequence ID" value="KAJ3487698.1"/>
    <property type="molecule type" value="Genomic_DNA"/>
</dbReference>
<dbReference type="InterPro" id="IPR029146">
    <property type="entry name" value="Ten1_animal_plant"/>
</dbReference>
<protein>
    <submittedName>
        <fullName evidence="2">Uncharacterized protein</fullName>
    </submittedName>
</protein>
<name>A0AAD5V706_9APHY</name>
<proteinExistence type="predicted"/>
<evidence type="ECO:0000313" key="2">
    <source>
        <dbReference type="EMBL" id="KAJ3487698.1"/>
    </source>
</evidence>
<sequence length="157" mass="17624">MVPRGKRPSLPDNPQLQIGRPLTSMPQQPDHATPTLFSSISTESAATKVRVVGSVWFYDSTTATLWLKSEERGLPVDLRLCLDPKKSYAWLGEHNSKIMVTGHLELPNHTEIESVQRPPDQDQAELLPVILRAILVKEVPDIDVNLWKITIEQRSGL</sequence>
<evidence type="ECO:0000256" key="1">
    <source>
        <dbReference type="SAM" id="MobiDB-lite"/>
    </source>
</evidence>
<organism evidence="2 3">
    <name type="scientific">Meripilus lineatus</name>
    <dbReference type="NCBI Taxonomy" id="2056292"/>
    <lineage>
        <taxon>Eukaryota</taxon>
        <taxon>Fungi</taxon>
        <taxon>Dikarya</taxon>
        <taxon>Basidiomycota</taxon>
        <taxon>Agaricomycotina</taxon>
        <taxon>Agaricomycetes</taxon>
        <taxon>Polyporales</taxon>
        <taxon>Meripilaceae</taxon>
        <taxon>Meripilus</taxon>
    </lineage>
</organism>
<dbReference type="GO" id="GO:0003697">
    <property type="term" value="F:single-stranded DNA binding"/>
    <property type="evidence" value="ECO:0007669"/>
    <property type="project" value="InterPro"/>
</dbReference>
<accession>A0AAD5V706</accession>
<evidence type="ECO:0000313" key="3">
    <source>
        <dbReference type="Proteomes" id="UP001212997"/>
    </source>
</evidence>
<keyword evidence="3" id="KW-1185">Reference proteome</keyword>
<reference evidence="2" key="1">
    <citation type="submission" date="2022-07" db="EMBL/GenBank/DDBJ databases">
        <title>Genome Sequence of Physisporinus lineatus.</title>
        <authorList>
            <person name="Buettner E."/>
        </authorList>
    </citation>
    <scope>NUCLEOTIDE SEQUENCE</scope>
    <source>
        <strain evidence="2">VT162</strain>
    </source>
</reference>
<dbReference type="Proteomes" id="UP001212997">
    <property type="component" value="Unassembled WGS sequence"/>
</dbReference>
<dbReference type="AlphaFoldDB" id="A0AAD5V706"/>
<comment type="caution">
    <text evidence="2">The sequence shown here is derived from an EMBL/GenBank/DDBJ whole genome shotgun (WGS) entry which is preliminary data.</text>
</comment>
<dbReference type="Pfam" id="PF15490">
    <property type="entry name" value="Ten1_2"/>
    <property type="match status" value="1"/>
</dbReference>
<feature type="region of interest" description="Disordered" evidence="1">
    <location>
        <begin position="1"/>
        <end position="35"/>
    </location>
</feature>